<keyword evidence="3" id="KW-1185">Reference proteome</keyword>
<evidence type="ECO:0000313" key="3">
    <source>
        <dbReference type="Proteomes" id="UP001293254"/>
    </source>
</evidence>
<dbReference type="Gene3D" id="3.30.530.20">
    <property type="match status" value="2"/>
</dbReference>
<proteinExistence type="predicted"/>
<evidence type="ECO:0000259" key="1">
    <source>
        <dbReference type="SMART" id="SM01037"/>
    </source>
</evidence>
<protein>
    <recommendedName>
        <fullName evidence="1">Bet v I/Major latex protein domain-containing protein</fullName>
    </recommendedName>
</protein>
<dbReference type="EMBL" id="JACGWO010000007">
    <property type="protein sequence ID" value="KAK4423440.1"/>
    <property type="molecule type" value="Genomic_DNA"/>
</dbReference>
<dbReference type="GO" id="GO:0006952">
    <property type="term" value="P:defense response"/>
    <property type="evidence" value="ECO:0007669"/>
    <property type="project" value="InterPro"/>
</dbReference>
<gene>
    <name evidence="2" type="ORF">Salat_1926800</name>
</gene>
<name>A0AAE2CIJ2_9LAMI</name>
<evidence type="ECO:0000313" key="2">
    <source>
        <dbReference type="EMBL" id="KAK4423440.1"/>
    </source>
</evidence>
<dbReference type="InterPro" id="IPR051761">
    <property type="entry name" value="MLP-like_ligand-binding"/>
</dbReference>
<reference evidence="2" key="1">
    <citation type="submission" date="2020-06" db="EMBL/GenBank/DDBJ databases">
        <authorList>
            <person name="Li T."/>
            <person name="Hu X."/>
            <person name="Zhang T."/>
            <person name="Song X."/>
            <person name="Zhang H."/>
            <person name="Dai N."/>
            <person name="Sheng W."/>
            <person name="Hou X."/>
            <person name="Wei L."/>
        </authorList>
    </citation>
    <scope>NUCLEOTIDE SEQUENCE</scope>
    <source>
        <strain evidence="2">3651</strain>
        <tissue evidence="2">Leaf</tissue>
    </source>
</reference>
<dbReference type="PANTHER" id="PTHR31907">
    <property type="entry name" value="MLP-LIKE PROTEIN 423"/>
    <property type="match status" value="1"/>
</dbReference>
<dbReference type="SMART" id="SM01037">
    <property type="entry name" value="Bet_v_1"/>
    <property type="match status" value="1"/>
</dbReference>
<comment type="caution">
    <text evidence="2">The sequence shown here is derived from an EMBL/GenBank/DDBJ whole genome shotgun (WGS) entry which is preliminary data.</text>
</comment>
<dbReference type="Proteomes" id="UP001293254">
    <property type="component" value="Unassembled WGS sequence"/>
</dbReference>
<dbReference type="Pfam" id="PF00407">
    <property type="entry name" value="Bet_v_1"/>
    <property type="match status" value="2"/>
</dbReference>
<organism evidence="2 3">
    <name type="scientific">Sesamum alatum</name>
    <dbReference type="NCBI Taxonomy" id="300844"/>
    <lineage>
        <taxon>Eukaryota</taxon>
        <taxon>Viridiplantae</taxon>
        <taxon>Streptophyta</taxon>
        <taxon>Embryophyta</taxon>
        <taxon>Tracheophyta</taxon>
        <taxon>Spermatophyta</taxon>
        <taxon>Magnoliopsida</taxon>
        <taxon>eudicotyledons</taxon>
        <taxon>Gunneridae</taxon>
        <taxon>Pentapetalae</taxon>
        <taxon>asterids</taxon>
        <taxon>lamiids</taxon>
        <taxon>Lamiales</taxon>
        <taxon>Pedaliaceae</taxon>
        <taxon>Sesamum</taxon>
    </lineage>
</organism>
<dbReference type="InterPro" id="IPR023393">
    <property type="entry name" value="START-like_dom_sf"/>
</dbReference>
<dbReference type="AlphaFoldDB" id="A0AAE2CIJ2"/>
<feature type="domain" description="Bet v I/Major latex protein" evidence="1">
    <location>
        <begin position="2"/>
        <end position="152"/>
    </location>
</feature>
<reference evidence="2" key="2">
    <citation type="journal article" date="2024" name="Plant">
        <title>Genomic evolution and insights into agronomic trait innovations of Sesamum species.</title>
        <authorList>
            <person name="Miao H."/>
            <person name="Wang L."/>
            <person name="Qu L."/>
            <person name="Liu H."/>
            <person name="Sun Y."/>
            <person name="Le M."/>
            <person name="Wang Q."/>
            <person name="Wei S."/>
            <person name="Zheng Y."/>
            <person name="Lin W."/>
            <person name="Duan Y."/>
            <person name="Cao H."/>
            <person name="Xiong S."/>
            <person name="Wang X."/>
            <person name="Wei L."/>
            <person name="Li C."/>
            <person name="Ma Q."/>
            <person name="Ju M."/>
            <person name="Zhao R."/>
            <person name="Li G."/>
            <person name="Mu C."/>
            <person name="Tian Q."/>
            <person name="Mei H."/>
            <person name="Zhang T."/>
            <person name="Gao T."/>
            <person name="Zhang H."/>
        </authorList>
    </citation>
    <scope>NUCLEOTIDE SEQUENCE</scope>
    <source>
        <strain evidence="2">3651</strain>
    </source>
</reference>
<dbReference type="SUPFAM" id="SSF55961">
    <property type="entry name" value="Bet v1-like"/>
    <property type="match status" value="2"/>
</dbReference>
<accession>A0AAE2CIJ2</accession>
<sequence length="238" mass="27221">MGLNGKLVSQTNIKSDGGDLLFELFRYKLSYVPFLCPQIIHTADLVAGQWGAVGSVITCNYTVDGEKKFFKAVLETLDEKKRSITYKVVEGHGLERFTSFKITFSISGCERDMVVTWTFEYERKSECVPHPHELVDLSTAITKQIEHGEKKFFKAVNEDAIDEKKRSITYKVVEGHGLERFTSFKITFSISGCKRDMVVTWTFEYERKCECMPHPHELVDLCTAITKQIECCYSLVPN</sequence>
<dbReference type="InterPro" id="IPR000916">
    <property type="entry name" value="Bet_v_I/MLP"/>
</dbReference>